<organism evidence="2 3">
    <name type="scientific">Trypanosoma brucei brucei (strain 927/4 GUTat10.1)</name>
    <dbReference type="NCBI Taxonomy" id="185431"/>
    <lineage>
        <taxon>Eukaryota</taxon>
        <taxon>Discoba</taxon>
        <taxon>Euglenozoa</taxon>
        <taxon>Kinetoplastea</taxon>
        <taxon>Metakinetoplastina</taxon>
        <taxon>Trypanosomatida</taxon>
        <taxon>Trypanosomatidae</taxon>
        <taxon>Trypanosoma</taxon>
    </lineage>
</organism>
<proteinExistence type="predicted"/>
<dbReference type="EMBL" id="CM000207">
    <property type="protein sequence ID" value="EAN77190.1"/>
    <property type="molecule type" value="Genomic_DNA"/>
</dbReference>
<gene>
    <name evidence="2" type="ORF">Tb09.211.3790</name>
</gene>
<dbReference type="AlphaFoldDB" id="Q38DD0"/>
<sequence>MPVENVIDRDAALRTKNLNNDLKDIYTFTMKHKKIRCANERKVALVPFCFFSSHYFSYLNFLFFTLFYLKKNGKTIFSFPSSLLLLSVAATPIMQLEESFFFKKKMKLTF</sequence>
<keyword evidence="1" id="KW-0472">Membrane</keyword>
<dbReference type="InParanoid" id="Q38DD0"/>
<evidence type="ECO:0000313" key="2">
    <source>
        <dbReference type="EMBL" id="EAN77190.1"/>
    </source>
</evidence>
<feature type="transmembrane region" description="Helical" evidence="1">
    <location>
        <begin position="43"/>
        <end position="69"/>
    </location>
</feature>
<keyword evidence="1" id="KW-1133">Transmembrane helix</keyword>
<protein>
    <submittedName>
        <fullName evidence="2">Uncharacterized protein</fullName>
    </submittedName>
</protein>
<evidence type="ECO:0000313" key="3">
    <source>
        <dbReference type="Proteomes" id="UP000008524"/>
    </source>
</evidence>
<dbReference type="RefSeq" id="XP_827520.1">
    <property type="nucleotide sequence ID" value="XM_822427.1"/>
</dbReference>
<evidence type="ECO:0000256" key="1">
    <source>
        <dbReference type="SAM" id="Phobius"/>
    </source>
</evidence>
<keyword evidence="3" id="KW-1185">Reference proteome</keyword>
<dbReference type="KEGG" id="tbr:Tb09.211.3790"/>
<reference evidence="2 3" key="2">
    <citation type="journal article" date="2005" name="Science">
        <title>The genome of the African trypanosome Trypanosoma brucei.</title>
        <authorList>
            <person name="Berriman M."/>
            <person name="Ghedin E."/>
            <person name="Hertz-Fowler C."/>
            <person name="Blandin G."/>
            <person name="Renauld H."/>
            <person name="Bartholomeu D.C."/>
            <person name="Lennard N.J."/>
            <person name="Caler E."/>
            <person name="Hamlin N.E."/>
            <person name="Haas B."/>
            <person name="Bohme U."/>
            <person name="Hannick L."/>
            <person name="Aslett M.A."/>
            <person name="Shallom J."/>
            <person name="Marcello L."/>
            <person name="Hou L."/>
            <person name="Wickstead B."/>
            <person name="Alsmark U.C."/>
            <person name="Arrowsmith C."/>
            <person name="Atkin R.J."/>
            <person name="Barron A.J."/>
            <person name="Bringaud F."/>
            <person name="Brooks K."/>
            <person name="Carrington M."/>
            <person name="Cherevach I."/>
            <person name="Chillingworth T.J."/>
            <person name="Churcher C."/>
            <person name="Clark L.N."/>
            <person name="Corton C.H."/>
            <person name="Cronin A."/>
            <person name="Davies R.M."/>
            <person name="Doggett J."/>
            <person name="Djikeng A."/>
            <person name="Feldblyum T."/>
            <person name="Field M.C."/>
            <person name="Fraser A."/>
            <person name="Goodhead I."/>
            <person name="Hance Z."/>
            <person name="Harper D."/>
            <person name="Harris B.R."/>
            <person name="Hauser H."/>
            <person name="Hostetler J."/>
            <person name="Ivens A."/>
            <person name="Jagels K."/>
            <person name="Johnson D."/>
            <person name="Johnson J."/>
            <person name="Jones K."/>
            <person name="Kerhornou A.X."/>
            <person name="Koo H."/>
            <person name="Larke N."/>
            <person name="Landfear S."/>
            <person name="Larkin C."/>
            <person name="Leech V."/>
            <person name="Line A."/>
            <person name="Lord A."/>
            <person name="Macleod A."/>
            <person name="Mooney P.J."/>
            <person name="Moule S."/>
            <person name="Martin D.M."/>
            <person name="Morgan G.W."/>
            <person name="Mungall K."/>
            <person name="Norbertczak H."/>
            <person name="Ormond D."/>
            <person name="Pai G."/>
            <person name="Peacock C.S."/>
            <person name="Peterson J."/>
            <person name="Quail M.A."/>
            <person name="Rabbinowitsch E."/>
            <person name="Rajandream M.A."/>
            <person name="Reitter C."/>
            <person name="Salzberg S.L."/>
            <person name="Sanders M."/>
            <person name="Schobel S."/>
            <person name="Sharp S."/>
            <person name="Simmonds M."/>
            <person name="Simpson A.J."/>
            <person name="Tallon L."/>
            <person name="Turner C.M."/>
            <person name="Tait A."/>
            <person name="Tivey A.R."/>
            <person name="Van Aken S."/>
            <person name="Walker D."/>
            <person name="Wanless D."/>
            <person name="Wang S."/>
            <person name="White B."/>
            <person name="White O."/>
            <person name="Whitehead S."/>
            <person name="Woodward J."/>
            <person name="Wortman J."/>
            <person name="Adams M.D."/>
            <person name="Embley T.M."/>
            <person name="Gull K."/>
            <person name="Ullu E."/>
            <person name="Barry J.D."/>
            <person name="Fairlamb A.H."/>
            <person name="Opperdoes F."/>
            <person name="Barrell B.G."/>
            <person name="Donelson J.E."/>
            <person name="Hall N."/>
            <person name="Fraser C.M."/>
            <person name="Melville S.E."/>
            <person name="El-Sayed N.M."/>
        </authorList>
    </citation>
    <scope>NUCLEOTIDE SEQUENCE [LARGE SCALE GENOMIC DNA]</scope>
    <source>
        <strain evidence="2 3">927/4 GUTat10.1</strain>
    </source>
</reference>
<feature type="transmembrane region" description="Helical" evidence="1">
    <location>
        <begin position="75"/>
        <end position="96"/>
    </location>
</feature>
<dbReference type="Proteomes" id="UP000008524">
    <property type="component" value="Chromosome 9"/>
</dbReference>
<keyword evidence="1" id="KW-0812">Transmembrane</keyword>
<accession>Q38DD0</accession>
<name>Q38DD0_TRYB2</name>
<dbReference type="GeneID" id="3661028"/>
<reference evidence="2 3" key="1">
    <citation type="journal article" date="2005" name="Science">
        <title>Comparative genomics of trypanosomatid parasitic protozoa.</title>
        <authorList>
            <person name="El-Sayed N.M."/>
            <person name="Myler P.J."/>
            <person name="Blandin G."/>
            <person name="Berriman M."/>
            <person name="Crabtree J."/>
            <person name="Aggarwal G."/>
            <person name="Caler E."/>
            <person name="Renauld H."/>
            <person name="Worthey E.A."/>
            <person name="Hertz-Fowler C."/>
            <person name="Ghedin E."/>
            <person name="Peacock C."/>
            <person name="Bartholomeu D.C."/>
            <person name="Haas B.J."/>
            <person name="Tran A.N."/>
            <person name="Wortman J.R."/>
            <person name="Alsmark U.C."/>
            <person name="Angiuoli S."/>
            <person name="Anupama A."/>
            <person name="Badger J."/>
            <person name="Bringaud F."/>
            <person name="Cadag E."/>
            <person name="Carlton J.M."/>
            <person name="Cerqueira G.C."/>
            <person name="Creasy T."/>
            <person name="Delcher A.L."/>
            <person name="Djikeng A."/>
            <person name="Embley T.M."/>
            <person name="Hauser C."/>
            <person name="Ivens A.C."/>
            <person name="Kummerfeld S.K."/>
            <person name="Pereira-Leal J.B."/>
            <person name="Nilsson D."/>
            <person name="Peterson J."/>
            <person name="Salzberg S.L."/>
            <person name="Shallom J."/>
            <person name="Silva J.C."/>
            <person name="Sundaram J."/>
            <person name="Westenberger S."/>
            <person name="White O."/>
            <person name="Melville S.E."/>
            <person name="Donelson J.E."/>
            <person name="Andersson B."/>
            <person name="Stuart K.D."/>
            <person name="Hall N."/>
        </authorList>
    </citation>
    <scope>NUCLEOTIDE SEQUENCE [LARGE SCALE GENOMIC DNA]</scope>
    <source>
        <strain evidence="2 3">927/4 GUTat10.1</strain>
    </source>
</reference>
<dbReference type="PaxDb" id="5691-EAN77190"/>